<feature type="domain" description="CN hydrolase" evidence="2">
    <location>
        <begin position="7"/>
        <end position="283"/>
    </location>
</feature>
<sequence>MIEPYQAVGLIPTMRGIRSREDIAGNIDHISHLIKAASWLSSLDLPVRLIAIPEGALQGFNDEVLDLDHEDFAANCAIDVPGPETDRLAELAIKWNTFLIGQAKARHPEFPGRFFNIGFVIDPQGEIVLKHYKTVPLLPVEHSVTPHDVWDRWVELYGETLDAFYPVADTEIGRIGILMANEASYPENARGLAMNGAEIIYRGPYPHPHVGNGLYEVQNRARALDNNAYLIACNVGTYYLDQDSEHPIDTFGGQSMIVDYKGQIVGRHDYSGGSSWVAGTIDIGALRHFRSNAQWDNWIKDLKTEQYRVIYDKPIYPKNLYLDRKPYNHAEYRAEVINRQIELMHERDIWVRPDKG</sequence>
<dbReference type="OrthoDB" id="9811121at2"/>
<dbReference type="RefSeq" id="WP_055507235.1">
    <property type="nucleotide sequence ID" value="NZ_BBZG01000004.1"/>
</dbReference>
<dbReference type="Gene3D" id="3.60.110.10">
    <property type="entry name" value="Carbon-nitrogen hydrolase"/>
    <property type="match status" value="1"/>
</dbReference>
<accession>A0A1H8JXQ1</accession>
<dbReference type="Proteomes" id="UP000198953">
    <property type="component" value="Unassembled WGS sequence"/>
</dbReference>
<dbReference type="PROSITE" id="PS50263">
    <property type="entry name" value="CN_HYDROLASE"/>
    <property type="match status" value="1"/>
</dbReference>
<dbReference type="PANTHER" id="PTHR43674">
    <property type="entry name" value="NITRILASE C965.09-RELATED"/>
    <property type="match status" value="1"/>
</dbReference>
<dbReference type="InterPro" id="IPR003010">
    <property type="entry name" value="C-N_Hydrolase"/>
</dbReference>
<keyword evidence="1 3" id="KW-0378">Hydrolase</keyword>
<dbReference type="InterPro" id="IPR036526">
    <property type="entry name" value="C-N_Hydrolase_sf"/>
</dbReference>
<dbReference type="AlphaFoldDB" id="A0A1H8JXQ1"/>
<dbReference type="SUPFAM" id="SSF56317">
    <property type="entry name" value="Carbon-nitrogen hydrolase"/>
    <property type="match status" value="1"/>
</dbReference>
<protein>
    <submittedName>
        <fullName evidence="3">Predicted amidohydrolase</fullName>
    </submittedName>
</protein>
<gene>
    <name evidence="3" type="ORF">SAMN05660976_08457</name>
</gene>
<dbReference type="InterPro" id="IPR050345">
    <property type="entry name" value="Aliph_Amidase/BUP"/>
</dbReference>
<dbReference type="GO" id="GO:0016811">
    <property type="term" value="F:hydrolase activity, acting on carbon-nitrogen (but not peptide) bonds, in linear amides"/>
    <property type="evidence" value="ECO:0007669"/>
    <property type="project" value="TreeGrafter"/>
</dbReference>
<evidence type="ECO:0000256" key="1">
    <source>
        <dbReference type="ARBA" id="ARBA00022801"/>
    </source>
</evidence>
<reference evidence="3 4" key="1">
    <citation type="submission" date="2016-10" db="EMBL/GenBank/DDBJ databases">
        <authorList>
            <person name="de Groot N.N."/>
        </authorList>
    </citation>
    <scope>NUCLEOTIDE SEQUENCE [LARGE SCALE GENOMIC DNA]</scope>
    <source>
        <strain evidence="3 4">DSM 43357</strain>
    </source>
</reference>
<name>A0A1H8JXQ1_9ACTN</name>
<dbReference type="EMBL" id="FOBF01000043">
    <property type="protein sequence ID" value="SEN84988.1"/>
    <property type="molecule type" value="Genomic_DNA"/>
</dbReference>
<dbReference type="PANTHER" id="PTHR43674:SF16">
    <property type="entry name" value="CARBON-NITROGEN FAMILY, PUTATIVE (AFU_ORTHOLOGUE AFUA_5G02350)-RELATED"/>
    <property type="match status" value="1"/>
</dbReference>
<keyword evidence="4" id="KW-1185">Reference proteome</keyword>
<evidence type="ECO:0000259" key="2">
    <source>
        <dbReference type="PROSITE" id="PS50263"/>
    </source>
</evidence>
<dbReference type="STRING" id="46177.SAMN05660976_08457"/>
<organism evidence="3 4">
    <name type="scientific">Nonomuraea pusilla</name>
    <dbReference type="NCBI Taxonomy" id="46177"/>
    <lineage>
        <taxon>Bacteria</taxon>
        <taxon>Bacillati</taxon>
        <taxon>Actinomycetota</taxon>
        <taxon>Actinomycetes</taxon>
        <taxon>Streptosporangiales</taxon>
        <taxon>Streptosporangiaceae</taxon>
        <taxon>Nonomuraea</taxon>
    </lineage>
</organism>
<dbReference type="CDD" id="cd07582">
    <property type="entry name" value="nitrilase_4"/>
    <property type="match status" value="1"/>
</dbReference>
<dbReference type="Pfam" id="PF00795">
    <property type="entry name" value="CN_hydrolase"/>
    <property type="match status" value="1"/>
</dbReference>
<evidence type="ECO:0000313" key="4">
    <source>
        <dbReference type="Proteomes" id="UP000198953"/>
    </source>
</evidence>
<evidence type="ECO:0000313" key="3">
    <source>
        <dbReference type="EMBL" id="SEN84988.1"/>
    </source>
</evidence>
<proteinExistence type="predicted"/>